<evidence type="ECO:0000256" key="5">
    <source>
        <dbReference type="ARBA" id="ARBA00013211"/>
    </source>
</evidence>
<dbReference type="NCBIfam" id="TIGR00530">
    <property type="entry name" value="AGP_acyltrn"/>
    <property type="match status" value="1"/>
</dbReference>
<evidence type="ECO:0000256" key="3">
    <source>
        <dbReference type="ARBA" id="ARBA00005189"/>
    </source>
</evidence>
<evidence type="ECO:0000259" key="11">
    <source>
        <dbReference type="SMART" id="SM00563"/>
    </source>
</evidence>
<dbReference type="KEGG" id="tcd:AAIA72_04220"/>
<dbReference type="GO" id="GO:0006654">
    <property type="term" value="P:phosphatidic acid biosynthetic process"/>
    <property type="evidence" value="ECO:0007669"/>
    <property type="project" value="TreeGrafter"/>
</dbReference>
<keyword evidence="9" id="KW-1208">Phospholipid metabolism</keyword>
<evidence type="ECO:0000256" key="1">
    <source>
        <dbReference type="ARBA" id="ARBA00001141"/>
    </source>
</evidence>
<name>A0AB39UZ68_9GAMM</name>
<dbReference type="AlphaFoldDB" id="A0AB39UZ68"/>
<evidence type="ECO:0000256" key="6">
    <source>
        <dbReference type="ARBA" id="ARBA00016139"/>
    </source>
</evidence>
<evidence type="ECO:0000256" key="9">
    <source>
        <dbReference type="RuleBase" id="RU361267"/>
    </source>
</evidence>
<dbReference type="GO" id="GO:0003841">
    <property type="term" value="F:1-acylglycerol-3-phosphate O-acyltransferase activity"/>
    <property type="evidence" value="ECO:0007669"/>
    <property type="project" value="UniProtKB-UniRule"/>
</dbReference>
<reference evidence="12" key="1">
    <citation type="submission" date="2024-05" db="EMBL/GenBank/DDBJ databases">
        <title>Genome sequencing of novel strain.</title>
        <authorList>
            <person name="Ganbat D."/>
            <person name="Ganbat S."/>
            <person name="Lee S.-J."/>
        </authorList>
    </citation>
    <scope>NUCLEOTIDE SEQUENCE</scope>
    <source>
        <strain evidence="12">SMD15-11</strain>
    </source>
</reference>
<evidence type="ECO:0000313" key="12">
    <source>
        <dbReference type="EMBL" id="XDT73187.1"/>
    </source>
</evidence>
<dbReference type="InterPro" id="IPR004552">
    <property type="entry name" value="AGP_acyltrans"/>
</dbReference>
<evidence type="ECO:0000256" key="10">
    <source>
        <dbReference type="SAM" id="MobiDB-lite"/>
    </source>
</evidence>
<keyword evidence="9" id="KW-0594">Phospholipid biosynthesis</keyword>
<accession>A0AB39UZ68</accession>
<dbReference type="InterPro" id="IPR002123">
    <property type="entry name" value="Plipid/glycerol_acylTrfase"/>
</dbReference>
<comment type="similarity">
    <text evidence="4 9">Belongs to the 1-acyl-sn-glycerol-3-phosphate acyltransferase family.</text>
</comment>
<comment type="domain">
    <text evidence="9">The HXXXXD motif is essential for acyltransferase activity and may constitute the binding site for the phosphate moiety of the glycerol-3-phosphate.</text>
</comment>
<feature type="region of interest" description="Disordered" evidence="10">
    <location>
        <begin position="22"/>
        <end position="47"/>
    </location>
</feature>
<proteinExistence type="inferred from homology"/>
<dbReference type="PANTHER" id="PTHR10434">
    <property type="entry name" value="1-ACYL-SN-GLYCEROL-3-PHOSPHATE ACYLTRANSFERASE"/>
    <property type="match status" value="1"/>
</dbReference>
<comment type="pathway">
    <text evidence="3">Lipid metabolism.</text>
</comment>
<evidence type="ECO:0000256" key="4">
    <source>
        <dbReference type="ARBA" id="ARBA00008655"/>
    </source>
</evidence>
<dbReference type="CDD" id="cd07989">
    <property type="entry name" value="LPLAT_AGPAT-like"/>
    <property type="match status" value="1"/>
</dbReference>
<dbReference type="GO" id="GO:0016020">
    <property type="term" value="C:membrane"/>
    <property type="evidence" value="ECO:0007669"/>
    <property type="project" value="InterPro"/>
</dbReference>
<organism evidence="12">
    <name type="scientific">Thermohahella caldifontis</name>
    <dbReference type="NCBI Taxonomy" id="3142973"/>
    <lineage>
        <taxon>Bacteria</taxon>
        <taxon>Pseudomonadati</taxon>
        <taxon>Pseudomonadota</taxon>
        <taxon>Gammaproteobacteria</taxon>
        <taxon>Oceanospirillales</taxon>
        <taxon>Hahellaceae</taxon>
        <taxon>Thermohahella</taxon>
    </lineage>
</organism>
<comment type="catalytic activity">
    <reaction evidence="1 9">
        <text>a 1-acyl-sn-glycero-3-phosphate + an acyl-CoA = a 1,2-diacyl-sn-glycero-3-phosphate + CoA</text>
        <dbReference type="Rhea" id="RHEA:19709"/>
        <dbReference type="ChEBI" id="CHEBI:57287"/>
        <dbReference type="ChEBI" id="CHEBI:57970"/>
        <dbReference type="ChEBI" id="CHEBI:58342"/>
        <dbReference type="ChEBI" id="CHEBI:58608"/>
        <dbReference type="EC" id="2.3.1.51"/>
    </reaction>
</comment>
<evidence type="ECO:0000256" key="7">
    <source>
        <dbReference type="ARBA" id="ARBA00022679"/>
    </source>
</evidence>
<sequence>MSGWFSVSSGLSIVTTATTVPSGWPGGAQDHGGKSHPHQCPLSGHHHAIRDGCQSSAQFRPVYRGGIVPKGAVSVGKSVLKWVPLFGQMYWLAGNVLINRSRRNQAVATMNATAEAMQRERKSIWIFPEGTRNRGNNMLPFKKGAFHLAVSTGAPIIPVCVSSYLDVLKPGSGRAKEVLIEVLAPIPTVGMTAKDVPRLMEMCRNRMLEAYARLEAQLNGDSEVRLAA</sequence>
<dbReference type="SMART" id="SM00563">
    <property type="entry name" value="PlsC"/>
    <property type="match status" value="1"/>
</dbReference>
<keyword evidence="8 9" id="KW-0012">Acyltransferase</keyword>
<comment type="pathway">
    <text evidence="2">Phospholipid metabolism; CDP-diacylglycerol biosynthesis; CDP-diacylglycerol from sn-glycerol 3-phosphate: step 2/3.</text>
</comment>
<dbReference type="EMBL" id="CP154858">
    <property type="protein sequence ID" value="XDT73187.1"/>
    <property type="molecule type" value="Genomic_DNA"/>
</dbReference>
<keyword evidence="9" id="KW-0443">Lipid metabolism</keyword>
<keyword evidence="7 9" id="KW-0808">Transferase</keyword>
<dbReference type="PANTHER" id="PTHR10434:SF11">
    <property type="entry name" value="1-ACYL-SN-GLYCEROL-3-PHOSPHATE ACYLTRANSFERASE"/>
    <property type="match status" value="1"/>
</dbReference>
<protein>
    <recommendedName>
        <fullName evidence="6 9">1-acyl-sn-glycerol-3-phosphate acyltransferase</fullName>
        <ecNumber evidence="5 9">2.3.1.51</ecNumber>
    </recommendedName>
</protein>
<feature type="domain" description="Phospholipid/glycerol acyltransferase" evidence="11">
    <location>
        <begin position="61"/>
        <end position="164"/>
    </location>
</feature>
<dbReference type="Pfam" id="PF01553">
    <property type="entry name" value="Acyltransferase"/>
    <property type="match status" value="1"/>
</dbReference>
<keyword evidence="9" id="KW-0444">Lipid biosynthesis</keyword>
<evidence type="ECO:0000256" key="2">
    <source>
        <dbReference type="ARBA" id="ARBA00004728"/>
    </source>
</evidence>
<dbReference type="EC" id="2.3.1.51" evidence="5 9"/>
<dbReference type="SUPFAM" id="SSF69593">
    <property type="entry name" value="Glycerol-3-phosphate (1)-acyltransferase"/>
    <property type="match status" value="1"/>
</dbReference>
<dbReference type="RefSeq" id="WP_369602181.1">
    <property type="nucleotide sequence ID" value="NZ_CP154858.1"/>
</dbReference>
<evidence type="ECO:0000256" key="8">
    <source>
        <dbReference type="ARBA" id="ARBA00023315"/>
    </source>
</evidence>
<gene>
    <name evidence="12" type="ORF">AAIA72_04220</name>
</gene>